<proteinExistence type="predicted"/>
<reference evidence="2" key="1">
    <citation type="journal article" date="2014" name="Genome Announc.">
        <title>Draft Genome Sequence of Lactobacillus oryzae Strain SG293T.</title>
        <authorList>
            <person name="Tanizawa Y."/>
            <person name="Fujisawa T."/>
            <person name="Mochizuki T."/>
            <person name="Kaminuma E."/>
            <person name="Nakamura Y."/>
            <person name="Tohno M."/>
        </authorList>
    </citation>
    <scope>NUCLEOTIDE SEQUENCE [LARGE SCALE GENOMIC DNA]</scope>
    <source>
        <strain evidence="2">SG293</strain>
    </source>
</reference>
<dbReference type="RefSeq" id="WP_034526985.1">
    <property type="nucleotide sequence ID" value="NZ_BBAZ01000011.1"/>
</dbReference>
<comment type="caution">
    <text evidence="2">The sequence shown here is derived from an EMBL/GenBank/DDBJ whole genome shotgun (WGS) entry which is preliminary data.</text>
</comment>
<dbReference type="InterPro" id="IPR018691">
    <property type="entry name" value="DUF2188"/>
</dbReference>
<evidence type="ECO:0000256" key="1">
    <source>
        <dbReference type="SAM" id="MobiDB-lite"/>
    </source>
</evidence>
<gene>
    <name evidence="2" type="ORF">LOSG293_080410</name>
</gene>
<organism evidence="2 3">
    <name type="scientific">Secundilactobacillus oryzae JCM 18671</name>
    <dbReference type="NCBI Taxonomy" id="1291743"/>
    <lineage>
        <taxon>Bacteria</taxon>
        <taxon>Bacillati</taxon>
        <taxon>Bacillota</taxon>
        <taxon>Bacilli</taxon>
        <taxon>Lactobacillales</taxon>
        <taxon>Lactobacillaceae</taxon>
        <taxon>Secundilactobacillus</taxon>
    </lineage>
</organism>
<dbReference type="AlphaFoldDB" id="A0A081BHN7"/>
<evidence type="ECO:0000313" key="3">
    <source>
        <dbReference type="Proteomes" id="UP000028700"/>
    </source>
</evidence>
<dbReference type="EMBL" id="BBJM01000008">
    <property type="protein sequence ID" value="GAK47555.1"/>
    <property type="molecule type" value="Genomic_DNA"/>
</dbReference>
<dbReference type="Pfam" id="PF09954">
    <property type="entry name" value="DUF2188"/>
    <property type="match status" value="1"/>
</dbReference>
<sequence length="148" mass="16872">MPWSMTDYPNSMKNMDNLVRKKAIDIANALVVDGYAEDRAIPIAMKQAERWFEHASTSEKTDFDEEPNPTKRDHHEKDPSKARLLDADEVVQHQEDGWAVFAKGAERASDVFETKAEAVKRAREIANNKASNVRVYRKDGTLQEIQTP</sequence>
<evidence type="ECO:0008006" key="4">
    <source>
        <dbReference type="Google" id="ProtNLM"/>
    </source>
</evidence>
<accession>A0A081BHN7</accession>
<name>A0A081BHN7_9LACO</name>
<keyword evidence="3" id="KW-1185">Reference proteome</keyword>
<protein>
    <recommendedName>
        <fullName evidence="4">DUF2188 domain-containing protein</fullName>
    </recommendedName>
</protein>
<dbReference type="eggNOG" id="COG4876">
    <property type="taxonomic scope" value="Bacteria"/>
</dbReference>
<dbReference type="STRING" id="1291743.LOSG293_080410"/>
<dbReference type="OrthoDB" id="8858565at2"/>
<feature type="compositionally biased region" description="Basic and acidic residues" evidence="1">
    <location>
        <begin position="68"/>
        <end position="83"/>
    </location>
</feature>
<feature type="region of interest" description="Disordered" evidence="1">
    <location>
        <begin position="54"/>
        <end position="83"/>
    </location>
</feature>
<dbReference type="Proteomes" id="UP000028700">
    <property type="component" value="Unassembled WGS sequence"/>
</dbReference>
<evidence type="ECO:0000313" key="2">
    <source>
        <dbReference type="EMBL" id="GAK47555.1"/>
    </source>
</evidence>